<dbReference type="PANTHER" id="PTHR24410:SF23">
    <property type="entry name" value="BTB DOMAIN-CONTAINING PROTEIN-RELATED"/>
    <property type="match status" value="1"/>
</dbReference>
<dbReference type="InterPro" id="IPR011333">
    <property type="entry name" value="SKP1/BTB/POZ_sf"/>
</dbReference>
<proteinExistence type="predicted"/>
<dbReference type="InterPro" id="IPR000210">
    <property type="entry name" value="BTB/POZ_dom"/>
</dbReference>
<dbReference type="EMBL" id="JAVRQU010000001">
    <property type="protein sequence ID" value="KAK5707650.1"/>
    <property type="molecule type" value="Genomic_DNA"/>
</dbReference>
<dbReference type="PANTHER" id="PTHR24410">
    <property type="entry name" value="HL07962P-RELATED"/>
    <property type="match status" value="1"/>
</dbReference>
<dbReference type="InterPro" id="IPR051481">
    <property type="entry name" value="BTB-POZ/Galectin-3-binding"/>
</dbReference>
<evidence type="ECO:0000259" key="1">
    <source>
        <dbReference type="PROSITE" id="PS50097"/>
    </source>
</evidence>
<reference evidence="2" key="1">
    <citation type="submission" date="2023-08" db="EMBL/GenBank/DDBJ databases">
        <title>Black Yeasts Isolated from many extreme environments.</title>
        <authorList>
            <person name="Coleine C."/>
            <person name="Stajich J.E."/>
            <person name="Selbmann L."/>
        </authorList>
    </citation>
    <scope>NUCLEOTIDE SEQUENCE</scope>
    <source>
        <strain evidence="2">CCFEE 5810</strain>
    </source>
</reference>
<dbReference type="Gene3D" id="3.30.710.10">
    <property type="entry name" value="Potassium Channel Kv1.1, Chain A"/>
    <property type="match status" value="1"/>
</dbReference>
<protein>
    <recommendedName>
        <fullName evidence="1">BTB domain-containing protein</fullName>
    </recommendedName>
</protein>
<dbReference type="SUPFAM" id="SSF54695">
    <property type="entry name" value="POZ domain"/>
    <property type="match status" value="1"/>
</dbReference>
<dbReference type="PROSITE" id="PS50097">
    <property type="entry name" value="BTB"/>
    <property type="match status" value="1"/>
</dbReference>
<evidence type="ECO:0000313" key="2">
    <source>
        <dbReference type="EMBL" id="KAK5707650.1"/>
    </source>
</evidence>
<evidence type="ECO:0000313" key="3">
    <source>
        <dbReference type="Proteomes" id="UP001310594"/>
    </source>
</evidence>
<comment type="caution">
    <text evidence="2">The sequence shown here is derived from an EMBL/GenBank/DDBJ whole genome shotgun (WGS) entry which is preliminary data.</text>
</comment>
<accession>A0AAN7WIT3</accession>
<dbReference type="SMART" id="SM00225">
    <property type="entry name" value="BTB"/>
    <property type="match status" value="1"/>
</dbReference>
<dbReference type="Pfam" id="PF00651">
    <property type="entry name" value="BTB"/>
    <property type="match status" value="1"/>
</dbReference>
<organism evidence="2 3">
    <name type="scientific">Elasticomyces elasticus</name>
    <dbReference type="NCBI Taxonomy" id="574655"/>
    <lineage>
        <taxon>Eukaryota</taxon>
        <taxon>Fungi</taxon>
        <taxon>Dikarya</taxon>
        <taxon>Ascomycota</taxon>
        <taxon>Pezizomycotina</taxon>
        <taxon>Dothideomycetes</taxon>
        <taxon>Dothideomycetidae</taxon>
        <taxon>Mycosphaerellales</taxon>
        <taxon>Teratosphaeriaceae</taxon>
        <taxon>Elasticomyces</taxon>
    </lineage>
</organism>
<feature type="domain" description="BTB" evidence="1">
    <location>
        <begin position="233"/>
        <end position="292"/>
    </location>
</feature>
<dbReference type="AlphaFoldDB" id="A0AAN7WIT3"/>
<sequence length="355" mass="39046">MLMACDDHNGFLELNDNDQIQGNGSSCGPQASTCLWKNTCSIAVDGLSPRMVRELRASICYLTELQVTATKYLVQHASDKITMAFDDAVPAQPSEWLALIPHVYTTHIEAARAFRSSIIAHCAALDNDPRILTGGSTGRELLLEGLQFAVDLRAELAEVKGLKRSIGSGLEKTALKACLHGGVRTHDIESFNVSFQIPYNLHLYSITNFPTPPSKRFDASMEFKDYFNNSTHADVTLRIGDLELPAHKLILIKGSDYFLAMLNSQSAEATASVISIEEDDPKALKALVSTFYGHTAYDKQTIDSTPEGVETFKSVIDLYVVASKYLVPNLCSQILDDFSKMLEAISGEQGILEMW</sequence>
<name>A0AAN7WIT3_9PEZI</name>
<gene>
    <name evidence="2" type="ORF">LTR97_000188</name>
</gene>
<dbReference type="Proteomes" id="UP001310594">
    <property type="component" value="Unassembled WGS sequence"/>
</dbReference>
<dbReference type="CDD" id="cd18186">
    <property type="entry name" value="BTB_POZ_ZBTB_KLHL-like"/>
    <property type="match status" value="1"/>
</dbReference>